<sequence length="86" mass="9778">MVLAIDPVRDVFFLVSLGFNSAGWILMAIRATTGATRIRQVKSLQPQDADLTSYPFVGYSDRDLSFKKTKVSELKKQWQNDNHIMT</sequence>
<dbReference type="AlphaFoldDB" id="A0A7C8J9Z8"/>
<name>A0A7C8J9Z8_ORBOL</name>
<proteinExistence type="predicted"/>
<feature type="transmembrane region" description="Helical" evidence="1">
    <location>
        <begin position="12"/>
        <end position="29"/>
    </location>
</feature>
<evidence type="ECO:0000313" key="3">
    <source>
        <dbReference type="EMBL" id="TGJ73094.1"/>
    </source>
</evidence>
<reference evidence="3 4" key="1">
    <citation type="submission" date="2019-03" db="EMBL/GenBank/DDBJ databases">
        <title>Nematode-trapping fungi genome.</title>
        <authorList>
            <person name="Vidal-Diez De Ulzurrun G."/>
        </authorList>
    </citation>
    <scope>NUCLEOTIDE SEQUENCE [LARGE SCALE GENOMIC DNA]</scope>
    <source>
        <strain evidence="3 4">TWF154</strain>
    </source>
</reference>
<dbReference type="EMBL" id="WIQW01000038">
    <property type="protein sequence ID" value="KAF3096196.1"/>
    <property type="molecule type" value="Genomic_DNA"/>
</dbReference>
<dbReference type="EMBL" id="SOZJ01000001">
    <property type="protein sequence ID" value="TGJ73094.1"/>
    <property type="molecule type" value="Genomic_DNA"/>
</dbReference>
<keyword evidence="1" id="KW-1133">Transmembrane helix</keyword>
<protein>
    <submittedName>
        <fullName evidence="2">Uncharacterized protein</fullName>
    </submittedName>
</protein>
<reference evidence="2 5" key="2">
    <citation type="submission" date="2019-06" db="EMBL/GenBank/DDBJ databases">
        <authorList>
            <person name="Palmer J.M."/>
        </authorList>
    </citation>
    <scope>NUCLEOTIDE SEQUENCE [LARGE SCALE GENOMIC DNA]</scope>
    <source>
        <strain evidence="2 5">TWF102</strain>
    </source>
</reference>
<evidence type="ECO:0000313" key="5">
    <source>
        <dbReference type="Proteomes" id="UP000475325"/>
    </source>
</evidence>
<organism evidence="2 5">
    <name type="scientific">Orbilia oligospora</name>
    <name type="common">Nematode-trapping fungus</name>
    <name type="synonym">Arthrobotrys oligospora</name>
    <dbReference type="NCBI Taxonomy" id="2813651"/>
    <lineage>
        <taxon>Eukaryota</taxon>
        <taxon>Fungi</taxon>
        <taxon>Dikarya</taxon>
        <taxon>Ascomycota</taxon>
        <taxon>Pezizomycotina</taxon>
        <taxon>Orbiliomycetes</taxon>
        <taxon>Orbiliales</taxon>
        <taxon>Orbiliaceae</taxon>
        <taxon>Orbilia</taxon>
    </lineage>
</organism>
<keyword evidence="1" id="KW-0812">Transmembrane</keyword>
<evidence type="ECO:0000256" key="1">
    <source>
        <dbReference type="SAM" id="Phobius"/>
    </source>
</evidence>
<dbReference type="Proteomes" id="UP000297595">
    <property type="component" value="Unassembled WGS sequence"/>
</dbReference>
<keyword evidence="1" id="KW-0472">Membrane</keyword>
<dbReference type="Proteomes" id="UP000475325">
    <property type="component" value="Unassembled WGS sequence"/>
</dbReference>
<evidence type="ECO:0000313" key="2">
    <source>
        <dbReference type="EMBL" id="KAF3096196.1"/>
    </source>
</evidence>
<evidence type="ECO:0000313" key="4">
    <source>
        <dbReference type="Proteomes" id="UP000297595"/>
    </source>
</evidence>
<comment type="caution">
    <text evidence="2">The sequence shown here is derived from an EMBL/GenBank/DDBJ whole genome shotgun (WGS) entry which is preliminary data.</text>
</comment>
<accession>A0A7C8J9Z8</accession>
<gene>
    <name evidence="3" type="ORF">EYR41_000213</name>
    <name evidence="2" type="ORF">TWF102_006814</name>
</gene>